<evidence type="ECO:0000313" key="1">
    <source>
        <dbReference type="EMBL" id="GAA0935619.1"/>
    </source>
</evidence>
<dbReference type="RefSeq" id="WP_343941718.1">
    <property type="nucleotide sequence ID" value="NZ_BAAAHP010000075.1"/>
</dbReference>
<evidence type="ECO:0000313" key="2">
    <source>
        <dbReference type="Proteomes" id="UP001499967"/>
    </source>
</evidence>
<proteinExistence type="predicted"/>
<accession>A0ABN1Q0I8</accession>
<gene>
    <name evidence="1" type="ORF">GCM10009559_27280</name>
</gene>
<dbReference type="EMBL" id="BAAAHP010000075">
    <property type="protein sequence ID" value="GAA0935619.1"/>
    <property type="molecule type" value="Genomic_DNA"/>
</dbReference>
<organism evidence="1 2">
    <name type="scientific">Pseudonocardia zijingensis</name>
    <dbReference type="NCBI Taxonomy" id="153376"/>
    <lineage>
        <taxon>Bacteria</taxon>
        <taxon>Bacillati</taxon>
        <taxon>Actinomycetota</taxon>
        <taxon>Actinomycetes</taxon>
        <taxon>Pseudonocardiales</taxon>
        <taxon>Pseudonocardiaceae</taxon>
        <taxon>Pseudonocardia</taxon>
    </lineage>
</organism>
<comment type="caution">
    <text evidence="1">The sequence shown here is derived from an EMBL/GenBank/DDBJ whole genome shotgun (WGS) entry which is preliminary data.</text>
</comment>
<keyword evidence="2" id="KW-1185">Reference proteome</keyword>
<protein>
    <recommendedName>
        <fullName evidence="3">Roadblock/LAMTOR2 domain-containing protein</fullName>
    </recommendedName>
</protein>
<name>A0ABN1Q0I8_9PSEU</name>
<dbReference type="Proteomes" id="UP001499967">
    <property type="component" value="Unassembled WGS sequence"/>
</dbReference>
<evidence type="ECO:0008006" key="3">
    <source>
        <dbReference type="Google" id="ProtNLM"/>
    </source>
</evidence>
<sequence length="142" mass="15215">MAEGMRPPSVDEWDDGGRFPVLRGMLENFARVDDGFGVALYVDGKVITGHAVGRSAWLRALAGQTEHGNGAISAAVRVALRDVASGYEDEAPVHATQIQHVHLVNVTVQGPVETEVVRMPQLEVALARVSGWSLSNTPRHPG</sequence>
<reference evidence="1 2" key="1">
    <citation type="journal article" date="2019" name="Int. J. Syst. Evol. Microbiol.">
        <title>The Global Catalogue of Microorganisms (GCM) 10K type strain sequencing project: providing services to taxonomists for standard genome sequencing and annotation.</title>
        <authorList>
            <consortium name="The Broad Institute Genomics Platform"/>
            <consortium name="The Broad Institute Genome Sequencing Center for Infectious Disease"/>
            <person name="Wu L."/>
            <person name="Ma J."/>
        </authorList>
    </citation>
    <scope>NUCLEOTIDE SEQUENCE [LARGE SCALE GENOMIC DNA]</scope>
    <source>
        <strain evidence="1 2">JCM 11117</strain>
    </source>
</reference>